<dbReference type="AlphaFoldDB" id="A0A937XAF9"/>
<comment type="catalytic activity">
    <reaction evidence="9 10">
        <text>L-threonyl-[protein] + FAD = FMN-L-threonyl-[protein] + AMP + H(+)</text>
        <dbReference type="Rhea" id="RHEA:36847"/>
        <dbReference type="Rhea" id="RHEA-COMP:11060"/>
        <dbReference type="Rhea" id="RHEA-COMP:11061"/>
        <dbReference type="ChEBI" id="CHEBI:15378"/>
        <dbReference type="ChEBI" id="CHEBI:30013"/>
        <dbReference type="ChEBI" id="CHEBI:57692"/>
        <dbReference type="ChEBI" id="CHEBI:74257"/>
        <dbReference type="ChEBI" id="CHEBI:456215"/>
        <dbReference type="EC" id="2.7.1.180"/>
    </reaction>
</comment>
<dbReference type="PANTHER" id="PTHR30040:SF2">
    <property type="entry name" value="FAD:PROTEIN FMN TRANSFERASE"/>
    <property type="match status" value="1"/>
</dbReference>
<dbReference type="PIRSF" id="PIRSF006268">
    <property type="entry name" value="ApbE"/>
    <property type="match status" value="1"/>
</dbReference>
<dbReference type="SUPFAM" id="SSF143631">
    <property type="entry name" value="ApbE-like"/>
    <property type="match status" value="1"/>
</dbReference>
<evidence type="ECO:0000256" key="7">
    <source>
        <dbReference type="ARBA" id="ARBA00022842"/>
    </source>
</evidence>
<keyword evidence="6 10" id="KW-0274">FAD</keyword>
<evidence type="ECO:0000313" key="12">
    <source>
        <dbReference type="EMBL" id="MBM3317019.1"/>
    </source>
</evidence>
<feature type="binding site" evidence="11">
    <location>
        <position position="189"/>
    </location>
    <ligand>
        <name>Mg(2+)</name>
        <dbReference type="ChEBI" id="CHEBI:18420"/>
    </ligand>
</feature>
<evidence type="ECO:0000256" key="6">
    <source>
        <dbReference type="ARBA" id="ARBA00022827"/>
    </source>
</evidence>
<dbReference type="Pfam" id="PF02424">
    <property type="entry name" value="ApbE"/>
    <property type="match status" value="1"/>
</dbReference>
<protein>
    <recommendedName>
        <fullName evidence="2 10">FAD:protein FMN transferase</fullName>
        <ecNumber evidence="1 10">2.7.1.180</ecNumber>
    </recommendedName>
    <alternativeName>
        <fullName evidence="8 10">Flavin transferase</fullName>
    </alternativeName>
</protein>
<keyword evidence="7 10" id="KW-0460">Magnesium</keyword>
<evidence type="ECO:0000256" key="2">
    <source>
        <dbReference type="ARBA" id="ARBA00016337"/>
    </source>
</evidence>
<evidence type="ECO:0000313" key="13">
    <source>
        <dbReference type="Proteomes" id="UP000748308"/>
    </source>
</evidence>
<dbReference type="Gene3D" id="3.10.520.10">
    <property type="entry name" value="ApbE-like domains"/>
    <property type="match status" value="1"/>
</dbReference>
<proteinExistence type="inferred from homology"/>
<dbReference type="InterPro" id="IPR003374">
    <property type="entry name" value="ApbE-like_sf"/>
</dbReference>
<keyword evidence="5 10" id="KW-0479">Metal-binding</keyword>
<comment type="caution">
    <text evidence="12">The sequence shown here is derived from an EMBL/GenBank/DDBJ whole genome shotgun (WGS) entry which is preliminary data.</text>
</comment>
<name>A0A937XAF9_UNCEI</name>
<dbReference type="GO" id="GO:0046872">
    <property type="term" value="F:metal ion binding"/>
    <property type="evidence" value="ECO:0007669"/>
    <property type="project" value="UniProtKB-UniRule"/>
</dbReference>
<evidence type="ECO:0000256" key="11">
    <source>
        <dbReference type="PIRSR" id="PIRSR006268-2"/>
    </source>
</evidence>
<evidence type="ECO:0000256" key="3">
    <source>
        <dbReference type="ARBA" id="ARBA00022630"/>
    </source>
</evidence>
<dbReference type="Proteomes" id="UP000748308">
    <property type="component" value="Unassembled WGS sequence"/>
</dbReference>
<sequence length="353" mass="36713">MSSPARWRGGLAYLLLGALLVAALVATRSSSTRVPGGAVAHLSRDPAGVMGTECRLRIAAGRGQEAAAEQALDRAEAALRRVEALMSVWLEDSEISRLNRAAAGDTIRLSAETIHLLSLSRRFALETRGVFDVTCGPLIEVWRLAGRRGLRPSPGEIEAARAASSWDGLALVEAGAVKTGATTRVDLGGIAKGYAIDLAVDAMRAAGLAGGLVEVGGDLRCFGRGPEAGRWRIEIRNPFADETWGALSLSDRAVCTSGDYARFATIEGVRYSHIVDPRTGQPAGALPSVTVAAADAATADVWATALSVLGAEGIDLIDPGSGIEALMILGTAESFSVVMTPGFEALLGERPAE</sequence>
<dbReference type="PANTHER" id="PTHR30040">
    <property type="entry name" value="THIAMINE BIOSYNTHESIS LIPOPROTEIN APBE"/>
    <property type="match status" value="1"/>
</dbReference>
<evidence type="ECO:0000256" key="8">
    <source>
        <dbReference type="ARBA" id="ARBA00031306"/>
    </source>
</evidence>
<evidence type="ECO:0000256" key="9">
    <source>
        <dbReference type="ARBA" id="ARBA00048540"/>
    </source>
</evidence>
<gene>
    <name evidence="12" type="ORF">FJY75_04115</name>
</gene>
<accession>A0A937XAF9</accession>
<dbReference type="EMBL" id="VGIY01000066">
    <property type="protein sequence ID" value="MBM3317019.1"/>
    <property type="molecule type" value="Genomic_DNA"/>
</dbReference>
<organism evidence="12 13">
    <name type="scientific">Eiseniibacteriota bacterium</name>
    <dbReference type="NCBI Taxonomy" id="2212470"/>
    <lineage>
        <taxon>Bacteria</taxon>
        <taxon>Candidatus Eiseniibacteriota</taxon>
    </lineage>
</organism>
<evidence type="ECO:0000256" key="10">
    <source>
        <dbReference type="PIRNR" id="PIRNR006268"/>
    </source>
</evidence>
<evidence type="ECO:0000256" key="1">
    <source>
        <dbReference type="ARBA" id="ARBA00011955"/>
    </source>
</evidence>
<feature type="binding site" evidence="11">
    <location>
        <position position="300"/>
    </location>
    <ligand>
        <name>Mg(2+)</name>
        <dbReference type="ChEBI" id="CHEBI:18420"/>
    </ligand>
</feature>
<dbReference type="EC" id="2.7.1.180" evidence="1 10"/>
<evidence type="ECO:0000256" key="5">
    <source>
        <dbReference type="ARBA" id="ARBA00022723"/>
    </source>
</evidence>
<dbReference type="InterPro" id="IPR024932">
    <property type="entry name" value="ApbE"/>
</dbReference>
<feature type="binding site" evidence="11">
    <location>
        <position position="304"/>
    </location>
    <ligand>
        <name>Mg(2+)</name>
        <dbReference type="ChEBI" id="CHEBI:18420"/>
    </ligand>
</feature>
<comment type="similarity">
    <text evidence="10">Belongs to the ApbE family.</text>
</comment>
<evidence type="ECO:0000256" key="4">
    <source>
        <dbReference type="ARBA" id="ARBA00022679"/>
    </source>
</evidence>
<reference evidence="12" key="1">
    <citation type="submission" date="2019-03" db="EMBL/GenBank/DDBJ databases">
        <title>Lake Tanganyika Metagenome-Assembled Genomes (MAGs).</title>
        <authorList>
            <person name="Tran P."/>
        </authorList>
    </citation>
    <scope>NUCLEOTIDE SEQUENCE</scope>
    <source>
        <strain evidence="12">M_DeepCast_400m_m2_100</strain>
    </source>
</reference>
<keyword evidence="3 10" id="KW-0285">Flavoprotein</keyword>
<keyword evidence="4 10" id="KW-0808">Transferase</keyword>
<dbReference type="GO" id="GO:0016740">
    <property type="term" value="F:transferase activity"/>
    <property type="evidence" value="ECO:0007669"/>
    <property type="project" value="UniProtKB-UniRule"/>
</dbReference>
<comment type="cofactor">
    <cofactor evidence="11">
        <name>Mg(2+)</name>
        <dbReference type="ChEBI" id="CHEBI:18420"/>
    </cofactor>
    <cofactor evidence="11">
        <name>Mn(2+)</name>
        <dbReference type="ChEBI" id="CHEBI:29035"/>
    </cofactor>
    <text evidence="11">Magnesium. Can also use manganese.</text>
</comment>